<evidence type="ECO:0000313" key="4">
    <source>
        <dbReference type="Proteomes" id="UP000807025"/>
    </source>
</evidence>
<feature type="non-terminal residue" evidence="3">
    <location>
        <position position="274"/>
    </location>
</feature>
<keyword evidence="4" id="KW-1185">Reference proteome</keyword>
<dbReference type="Pfam" id="PF18758">
    <property type="entry name" value="KDZ"/>
    <property type="match status" value="1"/>
</dbReference>
<dbReference type="InterPro" id="IPR041457">
    <property type="entry name" value="CxC2_KDZ-assoc"/>
</dbReference>
<reference evidence="3" key="1">
    <citation type="submission" date="2020-11" db="EMBL/GenBank/DDBJ databases">
        <authorList>
            <consortium name="DOE Joint Genome Institute"/>
            <person name="Ahrendt S."/>
            <person name="Riley R."/>
            <person name="Andreopoulos W."/>
            <person name="Labutti K."/>
            <person name="Pangilinan J."/>
            <person name="Ruiz-Duenas F.J."/>
            <person name="Barrasa J.M."/>
            <person name="Sanchez-Garcia M."/>
            <person name="Camarero S."/>
            <person name="Miyauchi S."/>
            <person name="Serrano A."/>
            <person name="Linde D."/>
            <person name="Babiker R."/>
            <person name="Drula E."/>
            <person name="Ayuso-Fernandez I."/>
            <person name="Pacheco R."/>
            <person name="Padilla G."/>
            <person name="Ferreira P."/>
            <person name="Barriuso J."/>
            <person name="Kellner H."/>
            <person name="Castanera R."/>
            <person name="Alfaro M."/>
            <person name="Ramirez L."/>
            <person name="Pisabarro A.G."/>
            <person name="Kuo A."/>
            <person name="Tritt A."/>
            <person name="Lipzen A."/>
            <person name="He G."/>
            <person name="Yan M."/>
            <person name="Ng V."/>
            <person name="Cullen D."/>
            <person name="Martin F."/>
            <person name="Rosso M.-N."/>
            <person name="Henrissat B."/>
            <person name="Hibbett D."/>
            <person name="Martinez A.T."/>
            <person name="Grigoriev I.V."/>
        </authorList>
    </citation>
    <scope>NUCLEOTIDE SEQUENCE</scope>
    <source>
        <strain evidence="3">ATCC 90797</strain>
    </source>
</reference>
<keyword evidence="1" id="KW-1133">Transmembrane helix</keyword>
<gene>
    <name evidence="3" type="ORF">BDN71DRAFT_1533599</name>
</gene>
<feature type="domain" description="CxC2-like cysteine cluster KDZ transposase-associated" evidence="2">
    <location>
        <begin position="1"/>
        <end position="46"/>
    </location>
</feature>
<keyword evidence="1" id="KW-0812">Transmembrane</keyword>
<organism evidence="3 4">
    <name type="scientific">Pleurotus eryngii</name>
    <name type="common">Boletus of the steppes</name>
    <dbReference type="NCBI Taxonomy" id="5323"/>
    <lineage>
        <taxon>Eukaryota</taxon>
        <taxon>Fungi</taxon>
        <taxon>Dikarya</taxon>
        <taxon>Basidiomycota</taxon>
        <taxon>Agaricomycotina</taxon>
        <taxon>Agaricomycetes</taxon>
        <taxon>Agaricomycetidae</taxon>
        <taxon>Agaricales</taxon>
        <taxon>Pleurotineae</taxon>
        <taxon>Pleurotaceae</taxon>
        <taxon>Pleurotus</taxon>
    </lineage>
</organism>
<dbReference type="Proteomes" id="UP000807025">
    <property type="component" value="Unassembled WGS sequence"/>
</dbReference>
<feature type="transmembrane region" description="Helical" evidence="1">
    <location>
        <begin position="228"/>
        <end position="249"/>
    </location>
</feature>
<name>A0A9P6DAM6_PLEER</name>
<dbReference type="Pfam" id="PF18803">
    <property type="entry name" value="CxC2"/>
    <property type="match status" value="1"/>
</dbReference>
<comment type="caution">
    <text evidence="3">The sequence shown here is derived from an EMBL/GenBank/DDBJ whole genome shotgun (WGS) entry which is preliminary data.</text>
</comment>
<evidence type="ECO:0000259" key="2">
    <source>
        <dbReference type="Pfam" id="PF18803"/>
    </source>
</evidence>
<keyword evidence="1" id="KW-0472">Membrane</keyword>
<dbReference type="AlphaFoldDB" id="A0A9P6DAM6"/>
<dbReference type="EMBL" id="MU154696">
    <property type="protein sequence ID" value="KAF9488785.1"/>
    <property type="molecule type" value="Genomic_DNA"/>
</dbReference>
<protein>
    <recommendedName>
        <fullName evidence="2">CxC2-like cysteine cluster KDZ transposase-associated domain-containing protein</fullName>
    </recommendedName>
</protein>
<accession>A0A9P6DAM6</accession>
<evidence type="ECO:0000256" key="1">
    <source>
        <dbReference type="SAM" id="Phobius"/>
    </source>
</evidence>
<dbReference type="InterPro" id="IPR040521">
    <property type="entry name" value="KDZ"/>
</dbReference>
<feature type="non-terminal residue" evidence="3">
    <location>
        <position position="1"/>
    </location>
</feature>
<evidence type="ECO:0000313" key="3">
    <source>
        <dbReference type="EMBL" id="KAF9488785.1"/>
    </source>
</evidence>
<dbReference type="OrthoDB" id="2804062at2759"/>
<proteinExistence type="predicted"/>
<sequence length="274" mass="30695">GLYPATVQYPATCATLGVLKHFHGLSLCSKVSAYEYYLNLERLTDSSRVEIPKTRYKAFLRMVRQYRHERLMKRAGRGNIENGIATTSPGDLALICAACPQPGINLPKEWERVPPALRFLYTLFVSVDANFRLKNRLRSNELVDAGLHTGLAYFVPQVSYKEHVMNHVSQADISSCSGFAALSRADSKSSTGLCYTGVGMCICARHELIRPLGVGDLQKGERYCNMDYIVLSAVAGLALRMLMIIYDIACQWRVNFSKRMQELPSHLHISDNVL</sequence>